<protein>
    <submittedName>
        <fullName evidence="1">Uncharacterized protein</fullName>
    </submittedName>
</protein>
<organism evidence="1 2">
    <name type="scientific">Sesamum alatum</name>
    <dbReference type="NCBI Taxonomy" id="300844"/>
    <lineage>
        <taxon>Eukaryota</taxon>
        <taxon>Viridiplantae</taxon>
        <taxon>Streptophyta</taxon>
        <taxon>Embryophyta</taxon>
        <taxon>Tracheophyta</taxon>
        <taxon>Spermatophyta</taxon>
        <taxon>Magnoliopsida</taxon>
        <taxon>eudicotyledons</taxon>
        <taxon>Gunneridae</taxon>
        <taxon>Pentapetalae</taxon>
        <taxon>asterids</taxon>
        <taxon>lamiids</taxon>
        <taxon>Lamiales</taxon>
        <taxon>Pedaliaceae</taxon>
        <taxon>Sesamum</taxon>
    </lineage>
</organism>
<reference evidence="1" key="1">
    <citation type="submission" date="2020-06" db="EMBL/GenBank/DDBJ databases">
        <authorList>
            <person name="Li T."/>
            <person name="Hu X."/>
            <person name="Zhang T."/>
            <person name="Song X."/>
            <person name="Zhang H."/>
            <person name="Dai N."/>
            <person name="Sheng W."/>
            <person name="Hou X."/>
            <person name="Wei L."/>
        </authorList>
    </citation>
    <scope>NUCLEOTIDE SEQUENCE</scope>
    <source>
        <strain evidence="1">3651</strain>
        <tissue evidence="1">Leaf</tissue>
    </source>
</reference>
<evidence type="ECO:0000313" key="2">
    <source>
        <dbReference type="Proteomes" id="UP001293254"/>
    </source>
</evidence>
<sequence>MESSLTDLEIDAVFQLIQLSAASSAADFRVFWVNFPPPDKDEQVEEEGSAGEALSSFSSIAEDKCSDDEALPRRKAKYGSLVHIYTKTRPLINNRPKKRARF</sequence>
<comment type="caution">
    <text evidence="1">The sequence shown here is derived from an EMBL/GenBank/DDBJ whole genome shotgun (WGS) entry which is preliminary data.</text>
</comment>
<proteinExistence type="predicted"/>
<keyword evidence="2" id="KW-1185">Reference proteome</keyword>
<name>A0AAE1YXU0_9LAMI</name>
<dbReference type="EMBL" id="JACGWO010000001">
    <property type="protein sequence ID" value="KAK4438252.1"/>
    <property type="molecule type" value="Genomic_DNA"/>
</dbReference>
<reference evidence="1" key="2">
    <citation type="journal article" date="2024" name="Plant">
        <title>Genomic evolution and insights into agronomic trait innovations of Sesamum species.</title>
        <authorList>
            <person name="Miao H."/>
            <person name="Wang L."/>
            <person name="Qu L."/>
            <person name="Liu H."/>
            <person name="Sun Y."/>
            <person name="Le M."/>
            <person name="Wang Q."/>
            <person name="Wei S."/>
            <person name="Zheng Y."/>
            <person name="Lin W."/>
            <person name="Duan Y."/>
            <person name="Cao H."/>
            <person name="Xiong S."/>
            <person name="Wang X."/>
            <person name="Wei L."/>
            <person name="Li C."/>
            <person name="Ma Q."/>
            <person name="Ju M."/>
            <person name="Zhao R."/>
            <person name="Li G."/>
            <person name="Mu C."/>
            <person name="Tian Q."/>
            <person name="Mei H."/>
            <person name="Zhang T."/>
            <person name="Gao T."/>
            <person name="Zhang H."/>
        </authorList>
    </citation>
    <scope>NUCLEOTIDE SEQUENCE</scope>
    <source>
        <strain evidence="1">3651</strain>
    </source>
</reference>
<gene>
    <name evidence="1" type="ORF">Salat_0159400</name>
</gene>
<dbReference type="Proteomes" id="UP001293254">
    <property type="component" value="Unassembled WGS sequence"/>
</dbReference>
<accession>A0AAE1YXU0</accession>
<dbReference type="AlphaFoldDB" id="A0AAE1YXU0"/>
<evidence type="ECO:0000313" key="1">
    <source>
        <dbReference type="EMBL" id="KAK4438252.1"/>
    </source>
</evidence>